<reference evidence="2 3" key="1">
    <citation type="submission" date="2018-01" db="EMBL/GenBank/DDBJ databases">
        <title>G. obscuriglobus.</title>
        <authorList>
            <person name="Franke J."/>
            <person name="Blomberg W."/>
            <person name="Selmecki A."/>
        </authorList>
    </citation>
    <scope>NUCLEOTIDE SEQUENCE [LARGE SCALE GENOMIC DNA]</scope>
    <source>
        <strain evidence="2 3">DSM 5831</strain>
    </source>
</reference>
<keyword evidence="3" id="KW-1185">Reference proteome</keyword>
<sequence>MMIFAHRTEPTMRITNREGYTYEPVPVVADQSHPPEQIARSKALFRATLELCNQLGPVGRVAQSVFAKYPTHAERARIAAAIVGVEPLELLTTNICYDLLLGASAMGCSTLALAGPSGPVLARNMDWFPPVQVAQASCLVNEEFGVNAGFLGMLGAVTGLSRRGFCLCLNAAFGGFDPSGYPVLLFLRHVLDTARDYGQAVEMVEREPLMSGGIITVVGSRNDERVVIERTTKDAVARRPIGSAPLVATNHFRKLSRPQECPRYEHLTAHAAGTPALEALTSRSVLQDITAQHVVMCPTAQTAEMYVPSHMLAVAAPPAVTPADLYRYFVS</sequence>
<dbReference type="Gene3D" id="3.60.60.10">
    <property type="entry name" value="Penicillin V Acylase, Chain A"/>
    <property type="match status" value="1"/>
</dbReference>
<accession>A0A2Z3GVG8</accession>
<evidence type="ECO:0000313" key="2">
    <source>
        <dbReference type="EMBL" id="AWM37298.1"/>
    </source>
</evidence>
<dbReference type="InterPro" id="IPR005079">
    <property type="entry name" value="Peptidase_C45_hydrolase"/>
</dbReference>
<evidence type="ECO:0000313" key="3">
    <source>
        <dbReference type="Proteomes" id="UP000245802"/>
    </source>
</evidence>
<dbReference type="Pfam" id="PF03417">
    <property type="entry name" value="AAT"/>
    <property type="match status" value="1"/>
</dbReference>
<feature type="domain" description="Peptidase C45 hydrolase" evidence="1">
    <location>
        <begin position="115"/>
        <end position="255"/>
    </location>
</feature>
<dbReference type="InterPro" id="IPR047794">
    <property type="entry name" value="C45_proenzyme-like"/>
</dbReference>
<dbReference type="AlphaFoldDB" id="A0A2Z3GVG8"/>
<dbReference type="Proteomes" id="UP000245802">
    <property type="component" value="Chromosome"/>
</dbReference>
<dbReference type="NCBIfam" id="NF040521">
    <property type="entry name" value="C45_proenzyme"/>
    <property type="match status" value="1"/>
</dbReference>
<dbReference type="EMBL" id="CP025958">
    <property type="protein sequence ID" value="AWM37298.1"/>
    <property type="molecule type" value="Genomic_DNA"/>
</dbReference>
<protein>
    <recommendedName>
        <fullName evidence="1">Peptidase C45 hydrolase domain-containing protein</fullName>
    </recommendedName>
</protein>
<dbReference type="PANTHER" id="PTHR34180">
    <property type="entry name" value="PEPTIDASE C45"/>
    <property type="match status" value="1"/>
</dbReference>
<dbReference type="InterPro" id="IPR047801">
    <property type="entry name" value="Peptidase_C45"/>
</dbReference>
<dbReference type="OrthoDB" id="266638at2"/>
<dbReference type="KEGG" id="gog:C1280_09835"/>
<gene>
    <name evidence="2" type="ORF">C1280_09835</name>
</gene>
<name>A0A2Z3GVG8_9BACT</name>
<organism evidence="2 3">
    <name type="scientific">Gemmata obscuriglobus</name>
    <dbReference type="NCBI Taxonomy" id="114"/>
    <lineage>
        <taxon>Bacteria</taxon>
        <taxon>Pseudomonadati</taxon>
        <taxon>Planctomycetota</taxon>
        <taxon>Planctomycetia</taxon>
        <taxon>Gemmatales</taxon>
        <taxon>Gemmataceae</taxon>
        <taxon>Gemmata</taxon>
    </lineage>
</organism>
<proteinExistence type="predicted"/>
<evidence type="ECO:0000259" key="1">
    <source>
        <dbReference type="Pfam" id="PF03417"/>
    </source>
</evidence>
<dbReference type="PANTHER" id="PTHR34180:SF1">
    <property type="entry name" value="BETA-ALANYL-DOPAMINE_CARCININE HYDROLASE"/>
    <property type="match status" value="1"/>
</dbReference>